<dbReference type="Proteomes" id="UP000035929">
    <property type="component" value="Unassembled WGS sequence"/>
</dbReference>
<gene>
    <name evidence="1" type="ORF">VP06_04710</name>
</gene>
<reference evidence="1 2" key="1">
    <citation type="submission" date="2015-03" db="EMBL/GenBank/DDBJ databases">
        <title>Genome sequencing of Methylobacterium aquaticum DSM16371 type strain.</title>
        <authorList>
            <person name="Chaudhry V."/>
            <person name="Patil P.B."/>
        </authorList>
    </citation>
    <scope>NUCLEOTIDE SEQUENCE [LARGE SCALE GENOMIC DNA]</scope>
    <source>
        <strain evidence="1 2">DSM 16371</strain>
    </source>
</reference>
<dbReference type="InterPro" id="IPR036663">
    <property type="entry name" value="Fumarylacetoacetase_C_sf"/>
</dbReference>
<sequence length="226" mass="24219">MLTFHREAAGRRDVIALTPNSLVIAGWAGRDEAAIRHHIEELAAIGVPPPSSVPVYYRAAAATLTQSPRLEVLGPDSSGEAEPVIVSLADGLWLGLGSDHTDRKAETIGIALSKQLCGKPVGTGLWRLDEVAPHWDDLILRSYATIDGARLLYQEGRLTALRTPGDLMARRPGGPDLPPGMVMFGGTLGAIGGIRPATRFEMELEDPVLKRRLAHTYDIAVLPVVA</sequence>
<dbReference type="EMBL" id="LABX01000033">
    <property type="protein sequence ID" value="KMO39269.1"/>
    <property type="molecule type" value="Genomic_DNA"/>
</dbReference>
<dbReference type="Pfam" id="PF11010">
    <property type="entry name" value="DUF2848"/>
    <property type="match status" value="1"/>
</dbReference>
<proteinExistence type="predicted"/>
<evidence type="ECO:0000313" key="1">
    <source>
        <dbReference type="EMBL" id="KMO39269.1"/>
    </source>
</evidence>
<comment type="caution">
    <text evidence="1">The sequence shown here is derived from an EMBL/GenBank/DDBJ whole genome shotgun (WGS) entry which is preliminary data.</text>
</comment>
<dbReference type="SUPFAM" id="SSF56529">
    <property type="entry name" value="FAH"/>
    <property type="match status" value="1"/>
</dbReference>
<dbReference type="InterPro" id="IPR021269">
    <property type="entry name" value="DUF2848"/>
</dbReference>
<dbReference type="RefSeq" id="WP_048462681.1">
    <property type="nucleotide sequence ID" value="NZ_LABX01000033.1"/>
</dbReference>
<dbReference type="AlphaFoldDB" id="A0A0J6SZV5"/>
<dbReference type="GO" id="GO:0003824">
    <property type="term" value="F:catalytic activity"/>
    <property type="evidence" value="ECO:0007669"/>
    <property type="project" value="InterPro"/>
</dbReference>
<dbReference type="PATRIC" id="fig|270351.6.peg.4959"/>
<accession>A0A0J6SZV5</accession>
<dbReference type="OrthoDB" id="9792678at2"/>
<protein>
    <recommendedName>
        <fullName evidence="3">DUF2848 domain-containing protein</fullName>
    </recommendedName>
</protein>
<evidence type="ECO:0000313" key="2">
    <source>
        <dbReference type="Proteomes" id="UP000035929"/>
    </source>
</evidence>
<organism evidence="1 2">
    <name type="scientific">Methylobacterium aquaticum</name>
    <dbReference type="NCBI Taxonomy" id="270351"/>
    <lineage>
        <taxon>Bacteria</taxon>
        <taxon>Pseudomonadati</taxon>
        <taxon>Pseudomonadota</taxon>
        <taxon>Alphaproteobacteria</taxon>
        <taxon>Hyphomicrobiales</taxon>
        <taxon>Methylobacteriaceae</taxon>
        <taxon>Methylobacterium</taxon>
    </lineage>
</organism>
<name>A0A0J6SZV5_9HYPH</name>
<evidence type="ECO:0008006" key="3">
    <source>
        <dbReference type="Google" id="ProtNLM"/>
    </source>
</evidence>